<evidence type="ECO:0000313" key="8">
    <source>
        <dbReference type="EMBL" id="ETN42320.1"/>
    </source>
</evidence>
<evidence type="ECO:0000256" key="5">
    <source>
        <dbReference type="ARBA" id="ARBA00023033"/>
    </source>
</evidence>
<gene>
    <name evidence="8" type="ORF">HMPREF1541_01474</name>
</gene>
<dbReference type="EMBL" id="KB822718">
    <property type="protein sequence ID" value="ETN42320.1"/>
    <property type="molecule type" value="Genomic_DNA"/>
</dbReference>
<dbReference type="STRING" id="1220924.W2S153"/>
<feature type="compositionally biased region" description="Basic and acidic residues" evidence="6">
    <location>
        <begin position="431"/>
        <end position="440"/>
    </location>
</feature>
<dbReference type="InParanoid" id="W2S153"/>
<sequence>MSDAVNGQEGLKVVVIGAGIGGLSAAILLRQQGHKVIICESSKFSIELGAAIHIPPNAGGLLELMGISASAIGANPCLRVTSYTAGAHKLNSIDNSSSAGLWQHPWRLGHRVKLHTTLKDTALKEGAELRLATPVVSVDAQSASVTTAEGLEIHADVVVGADGVHAVSRSLLAGADHQPFGSGKSAFRFLIPRQVVVDDPQTRPYAECDGELVMVYHQDRRIVMYPTSNNTLLNLVCIHPEAETGSASSGDWNNKATREMLLRVYEDFHDDFKAILTKVDESSLKIWTLLDMEVLESWTHGRLALLGDAAHPFLPHQGQGGAVAMEDAVALSVVLERGLRSEEVQDRLTLYQQIRKGRADRLQQYTRLAGEDLKPGETAKINVMEFVGYNFGYDEHDNSSQKLREWKWSKYPSCSSRGPVAFGPMPGPRSNDADRSRTDTPPRFVTATITIKTSRTVLQNMFPPGSNGWKFSSPGTFARCSFSQTTLDGLKWLGGQGHSRLGLYIHGVEYTGSDGRTTKGTYMPVLFEYLAESITSEREEFGTPVVFSDISVDRSEKSYLIRAGWRGVGWGSFDLSDLRLAVDDASAGYIPGYSADESILIHRQVPEAGIGCKGQLNLDHSISSTTVPANLDVKVDQVWTAGSAAFVFDARDKEKLPTLHHIVERLAEIPVYEHLAAHVVEGTGVPEALGAGKV</sequence>
<dbReference type="SUPFAM" id="SSF54373">
    <property type="entry name" value="FAD-linked reductases, C-terminal domain"/>
    <property type="match status" value="1"/>
</dbReference>
<dbReference type="eggNOG" id="KOG2614">
    <property type="taxonomic scope" value="Eukaryota"/>
</dbReference>
<dbReference type="HOGENOM" id="CLU_014528_0_0_1"/>
<dbReference type="InterPro" id="IPR023375">
    <property type="entry name" value="ADC_dom_sf"/>
</dbReference>
<dbReference type="Pfam" id="PF01494">
    <property type="entry name" value="FAD_binding_3"/>
    <property type="match status" value="1"/>
</dbReference>
<keyword evidence="3" id="KW-0274">FAD</keyword>
<dbReference type="InterPro" id="IPR036188">
    <property type="entry name" value="FAD/NAD-bd_sf"/>
</dbReference>
<comment type="similarity">
    <text evidence="1">Belongs to the paxM FAD-dependent monooxygenase family.</text>
</comment>
<accession>W2S153</accession>
<evidence type="ECO:0000256" key="6">
    <source>
        <dbReference type="SAM" id="MobiDB-lite"/>
    </source>
</evidence>
<feature type="region of interest" description="Disordered" evidence="6">
    <location>
        <begin position="419"/>
        <end position="441"/>
    </location>
</feature>
<evidence type="ECO:0000313" key="9">
    <source>
        <dbReference type="Proteomes" id="UP000030752"/>
    </source>
</evidence>
<keyword evidence="4" id="KW-0560">Oxidoreductase</keyword>
<dbReference type="GO" id="GO:0071949">
    <property type="term" value="F:FAD binding"/>
    <property type="evidence" value="ECO:0007669"/>
    <property type="project" value="InterPro"/>
</dbReference>
<name>W2S153_CYPE1</name>
<dbReference type="InterPro" id="IPR050493">
    <property type="entry name" value="FAD-dep_Monooxygenase_BioMet"/>
</dbReference>
<dbReference type="SUPFAM" id="SSF160104">
    <property type="entry name" value="Acetoacetate decarboxylase-like"/>
    <property type="match status" value="1"/>
</dbReference>
<organism evidence="8 9">
    <name type="scientific">Cyphellophora europaea (strain CBS 101466)</name>
    <name type="common">Phialophora europaea</name>
    <dbReference type="NCBI Taxonomy" id="1220924"/>
    <lineage>
        <taxon>Eukaryota</taxon>
        <taxon>Fungi</taxon>
        <taxon>Dikarya</taxon>
        <taxon>Ascomycota</taxon>
        <taxon>Pezizomycotina</taxon>
        <taxon>Eurotiomycetes</taxon>
        <taxon>Chaetothyriomycetidae</taxon>
        <taxon>Chaetothyriales</taxon>
        <taxon>Cyphellophoraceae</taxon>
        <taxon>Cyphellophora</taxon>
    </lineage>
</organism>
<dbReference type="VEuPathDB" id="FungiDB:HMPREF1541_01474"/>
<dbReference type="OrthoDB" id="1047367at2759"/>
<dbReference type="Gene3D" id="3.50.50.60">
    <property type="entry name" value="FAD/NAD(P)-binding domain"/>
    <property type="match status" value="1"/>
</dbReference>
<reference evidence="8 9" key="1">
    <citation type="submission" date="2013-03" db="EMBL/GenBank/DDBJ databases">
        <title>The Genome Sequence of Phialophora europaea CBS 101466.</title>
        <authorList>
            <consortium name="The Broad Institute Genomics Platform"/>
            <person name="Cuomo C."/>
            <person name="de Hoog S."/>
            <person name="Gorbushina A."/>
            <person name="Walker B."/>
            <person name="Young S.K."/>
            <person name="Zeng Q."/>
            <person name="Gargeya S."/>
            <person name="Fitzgerald M."/>
            <person name="Haas B."/>
            <person name="Abouelleil A."/>
            <person name="Allen A.W."/>
            <person name="Alvarado L."/>
            <person name="Arachchi H.M."/>
            <person name="Berlin A.M."/>
            <person name="Chapman S.B."/>
            <person name="Gainer-Dewar J."/>
            <person name="Goldberg J."/>
            <person name="Griggs A."/>
            <person name="Gujja S."/>
            <person name="Hansen M."/>
            <person name="Howarth C."/>
            <person name="Imamovic A."/>
            <person name="Ireland A."/>
            <person name="Larimer J."/>
            <person name="McCowan C."/>
            <person name="Murphy C."/>
            <person name="Pearson M."/>
            <person name="Poon T.W."/>
            <person name="Priest M."/>
            <person name="Roberts A."/>
            <person name="Saif S."/>
            <person name="Shea T."/>
            <person name="Sisk P."/>
            <person name="Sykes S."/>
            <person name="Wortman J."/>
            <person name="Nusbaum C."/>
            <person name="Birren B."/>
        </authorList>
    </citation>
    <scope>NUCLEOTIDE SEQUENCE [LARGE SCALE GENOMIC DNA]</scope>
    <source>
        <strain evidence="8 9">CBS 101466</strain>
    </source>
</reference>
<keyword evidence="9" id="KW-1185">Reference proteome</keyword>
<dbReference type="PRINTS" id="PR00420">
    <property type="entry name" value="RNGMNOXGNASE"/>
</dbReference>
<dbReference type="AlphaFoldDB" id="W2S153"/>
<feature type="domain" description="FAD-binding" evidence="7">
    <location>
        <begin position="12"/>
        <end position="364"/>
    </location>
</feature>
<proteinExistence type="inferred from homology"/>
<evidence type="ECO:0000259" key="7">
    <source>
        <dbReference type="Pfam" id="PF01494"/>
    </source>
</evidence>
<dbReference type="RefSeq" id="XP_008714056.1">
    <property type="nucleotide sequence ID" value="XM_008715834.1"/>
</dbReference>
<dbReference type="InterPro" id="IPR002938">
    <property type="entry name" value="FAD-bd"/>
</dbReference>
<evidence type="ECO:0000256" key="3">
    <source>
        <dbReference type="ARBA" id="ARBA00022827"/>
    </source>
</evidence>
<dbReference type="SUPFAM" id="SSF51905">
    <property type="entry name" value="FAD/NAD(P)-binding domain"/>
    <property type="match status" value="1"/>
</dbReference>
<keyword evidence="5" id="KW-0503">Monooxygenase</keyword>
<dbReference type="Gene3D" id="2.40.400.10">
    <property type="entry name" value="Acetoacetate decarboxylase-like"/>
    <property type="match status" value="1"/>
</dbReference>
<dbReference type="GeneID" id="19968813"/>
<evidence type="ECO:0000256" key="2">
    <source>
        <dbReference type="ARBA" id="ARBA00022630"/>
    </source>
</evidence>
<dbReference type="Proteomes" id="UP000030752">
    <property type="component" value="Unassembled WGS sequence"/>
</dbReference>
<dbReference type="PANTHER" id="PTHR13789:SF261">
    <property type="entry name" value="HYDROXYLASE, PUTATIVE (AFU_ORTHOLOGUE AFUA_7G00590)-RELATED"/>
    <property type="match status" value="1"/>
</dbReference>
<protein>
    <recommendedName>
        <fullName evidence="7">FAD-binding domain-containing protein</fullName>
    </recommendedName>
</protein>
<dbReference type="GO" id="GO:0004497">
    <property type="term" value="F:monooxygenase activity"/>
    <property type="evidence" value="ECO:0007669"/>
    <property type="project" value="UniProtKB-KW"/>
</dbReference>
<evidence type="ECO:0000256" key="1">
    <source>
        <dbReference type="ARBA" id="ARBA00007992"/>
    </source>
</evidence>
<evidence type="ECO:0000256" key="4">
    <source>
        <dbReference type="ARBA" id="ARBA00023002"/>
    </source>
</evidence>
<dbReference type="PANTHER" id="PTHR13789">
    <property type="entry name" value="MONOOXYGENASE"/>
    <property type="match status" value="1"/>
</dbReference>
<keyword evidence="2" id="KW-0285">Flavoprotein</keyword>